<organism evidence="1 2">
    <name type="scientific">Panagrolaimus sp. PS1159</name>
    <dbReference type="NCBI Taxonomy" id="55785"/>
    <lineage>
        <taxon>Eukaryota</taxon>
        <taxon>Metazoa</taxon>
        <taxon>Ecdysozoa</taxon>
        <taxon>Nematoda</taxon>
        <taxon>Chromadorea</taxon>
        <taxon>Rhabditida</taxon>
        <taxon>Tylenchina</taxon>
        <taxon>Panagrolaimomorpha</taxon>
        <taxon>Panagrolaimoidea</taxon>
        <taxon>Panagrolaimidae</taxon>
        <taxon>Panagrolaimus</taxon>
    </lineage>
</organism>
<accession>A0AC35FRH5</accession>
<evidence type="ECO:0000313" key="2">
    <source>
        <dbReference type="WBParaSite" id="PS1159_v2.g20111.t2"/>
    </source>
</evidence>
<proteinExistence type="predicted"/>
<evidence type="ECO:0000313" key="1">
    <source>
        <dbReference type="Proteomes" id="UP000887580"/>
    </source>
</evidence>
<name>A0AC35FRH5_9BILA</name>
<dbReference type="Proteomes" id="UP000887580">
    <property type="component" value="Unplaced"/>
</dbReference>
<protein>
    <submittedName>
        <fullName evidence="2">Uncharacterized protein</fullName>
    </submittedName>
</protein>
<dbReference type="WBParaSite" id="PS1159_v2.g20111.t2">
    <property type="protein sequence ID" value="PS1159_v2.g20111.t2"/>
    <property type="gene ID" value="PS1159_v2.g20111"/>
</dbReference>
<reference evidence="2" key="1">
    <citation type="submission" date="2022-11" db="UniProtKB">
        <authorList>
            <consortium name="WormBaseParasite"/>
        </authorList>
    </citation>
    <scope>IDENTIFICATION</scope>
</reference>
<sequence>MGKKGKRTVYKPFKIPDECYGLRTETDEMEPAFEKSTFGQRVVSGYINEEDRWRLSPCRKAYPYLEYMIWEYISKVKESDAMNLATHLRARGEVNSKVLPGVQAVTQSIKALHDCVLEMPFLQVQPIDSSGFKIFLA</sequence>